<accession>A0ABR0MPV5</accession>
<dbReference type="PANTHER" id="PTHR31286:SF153">
    <property type="entry name" value="DUF4283 DOMAIN PROTEIN"/>
    <property type="match status" value="1"/>
</dbReference>
<feature type="domain" description="DUF4283" evidence="1">
    <location>
        <begin position="1"/>
        <end position="58"/>
    </location>
</feature>
<evidence type="ECO:0000259" key="2">
    <source>
        <dbReference type="Pfam" id="PF14392"/>
    </source>
</evidence>
<evidence type="ECO:0000259" key="1">
    <source>
        <dbReference type="Pfam" id="PF14111"/>
    </source>
</evidence>
<keyword evidence="4" id="KW-1185">Reference proteome</keyword>
<name>A0ABR0MPV5_GOSAR</name>
<feature type="domain" description="Zinc knuckle CX2CX4HX4C" evidence="2">
    <location>
        <begin position="117"/>
        <end position="163"/>
    </location>
</feature>
<dbReference type="Proteomes" id="UP001358586">
    <property type="component" value="Chromosome 12"/>
</dbReference>
<protein>
    <recommendedName>
        <fullName evidence="5">DUF4283 domain-containing protein</fullName>
    </recommendedName>
</protein>
<sequence>MANLWHSVRGVQIRYLGEKRFLFQFYYVMDMDRVLKGSPWTINNHLLVLHKLQWGEDPLKVPLILTPFWVQIHDVPIGLFSKNLAVQLGNFIGKFIEYDGSNLGKENRNYIRIRFQIDVRRPLKRKKQIMLCGNCTYVRFKYERLLLFCFYCGCLGHNDSFCEAKMALGVEINEMGWDLSL</sequence>
<dbReference type="InterPro" id="IPR040256">
    <property type="entry name" value="At4g02000-like"/>
</dbReference>
<dbReference type="Pfam" id="PF14111">
    <property type="entry name" value="DUF4283"/>
    <property type="match status" value="1"/>
</dbReference>
<dbReference type="PANTHER" id="PTHR31286">
    <property type="entry name" value="GLYCINE-RICH CELL WALL STRUCTURAL PROTEIN 1.8-LIKE"/>
    <property type="match status" value="1"/>
</dbReference>
<organism evidence="3 4">
    <name type="scientific">Gossypium arboreum</name>
    <name type="common">Tree cotton</name>
    <name type="synonym">Gossypium nanking</name>
    <dbReference type="NCBI Taxonomy" id="29729"/>
    <lineage>
        <taxon>Eukaryota</taxon>
        <taxon>Viridiplantae</taxon>
        <taxon>Streptophyta</taxon>
        <taxon>Embryophyta</taxon>
        <taxon>Tracheophyta</taxon>
        <taxon>Spermatophyta</taxon>
        <taxon>Magnoliopsida</taxon>
        <taxon>eudicotyledons</taxon>
        <taxon>Gunneridae</taxon>
        <taxon>Pentapetalae</taxon>
        <taxon>rosids</taxon>
        <taxon>malvids</taxon>
        <taxon>Malvales</taxon>
        <taxon>Malvaceae</taxon>
        <taxon>Malvoideae</taxon>
        <taxon>Gossypium</taxon>
    </lineage>
</organism>
<reference evidence="3 4" key="1">
    <citation type="submission" date="2023-03" db="EMBL/GenBank/DDBJ databases">
        <title>WGS of Gossypium arboreum.</title>
        <authorList>
            <person name="Yu D."/>
        </authorList>
    </citation>
    <scope>NUCLEOTIDE SEQUENCE [LARGE SCALE GENOMIC DNA]</scope>
    <source>
        <tissue evidence="3">Leaf</tissue>
    </source>
</reference>
<evidence type="ECO:0000313" key="4">
    <source>
        <dbReference type="Proteomes" id="UP001358586"/>
    </source>
</evidence>
<evidence type="ECO:0000313" key="3">
    <source>
        <dbReference type="EMBL" id="KAK5775144.1"/>
    </source>
</evidence>
<dbReference type="EMBL" id="JARKNE010000012">
    <property type="protein sequence ID" value="KAK5775144.1"/>
    <property type="molecule type" value="Genomic_DNA"/>
</dbReference>
<gene>
    <name evidence="3" type="ORF">PVK06_043013</name>
</gene>
<comment type="caution">
    <text evidence="3">The sequence shown here is derived from an EMBL/GenBank/DDBJ whole genome shotgun (WGS) entry which is preliminary data.</text>
</comment>
<dbReference type="InterPro" id="IPR025836">
    <property type="entry name" value="Zn_knuckle_CX2CX4HX4C"/>
</dbReference>
<dbReference type="Pfam" id="PF14392">
    <property type="entry name" value="zf-CCHC_4"/>
    <property type="match status" value="1"/>
</dbReference>
<proteinExistence type="predicted"/>
<dbReference type="InterPro" id="IPR025558">
    <property type="entry name" value="DUF4283"/>
</dbReference>
<evidence type="ECO:0008006" key="5">
    <source>
        <dbReference type="Google" id="ProtNLM"/>
    </source>
</evidence>